<accession>A0A1B0GDQ6</accession>
<dbReference type="AlphaFoldDB" id="A0A1B0GDQ6"/>
<dbReference type="VEuPathDB" id="VectorBase:GMOY011431"/>
<sequence length="251" mass="28822">MTFFIIGSVGLLHPASSSIALIASVSVPITELFPERRLFIDWCFQMSYDLPHSLSSFYNVPIWPNRQNSKHQKRESSFLNQTLWSPWEKYNALTFTKRHPSDFTANELYQGIEDILNSYGFHANCLLLSICELAQHPFADDDVNELTNILTFVLSPSLHGSIDHRKQLNVELYEDAELNGLLETKRYINVTANPQSDFQANPNEIWTFRSSSLKRSKRTFLAYGMGGVVKVSVREHTPSKKYWELCIPKSL</sequence>
<dbReference type="PANTHER" id="PTHR21398:SF4">
    <property type="entry name" value="AGAP002980-PA"/>
    <property type="match status" value="1"/>
</dbReference>
<dbReference type="EnsemblMetazoa" id="GMOY011431-RA">
    <property type="protein sequence ID" value="GMOY011431-PA"/>
    <property type="gene ID" value="GMOY011431"/>
</dbReference>
<dbReference type="EMBL" id="CCAG010012000">
    <property type="status" value="NOT_ANNOTATED_CDS"/>
    <property type="molecule type" value="Genomic_DNA"/>
</dbReference>
<proteinExistence type="predicted"/>
<keyword evidence="3" id="KW-1185">Reference proteome</keyword>
<reference evidence="2" key="1">
    <citation type="submission" date="2020-05" db="UniProtKB">
        <authorList>
            <consortium name="EnsemblMetazoa"/>
        </authorList>
    </citation>
    <scope>IDENTIFICATION</scope>
    <source>
        <strain evidence="2">Yale</strain>
    </source>
</reference>
<evidence type="ECO:0000313" key="3">
    <source>
        <dbReference type="Proteomes" id="UP000092444"/>
    </source>
</evidence>
<dbReference type="PANTHER" id="PTHR21398">
    <property type="entry name" value="AGAP007094-PA"/>
    <property type="match status" value="1"/>
</dbReference>
<evidence type="ECO:0000256" key="1">
    <source>
        <dbReference type="SAM" id="SignalP"/>
    </source>
</evidence>
<organism evidence="2 3">
    <name type="scientific">Glossina morsitans morsitans</name>
    <name type="common">Savannah tsetse fly</name>
    <dbReference type="NCBI Taxonomy" id="37546"/>
    <lineage>
        <taxon>Eukaryota</taxon>
        <taxon>Metazoa</taxon>
        <taxon>Ecdysozoa</taxon>
        <taxon>Arthropoda</taxon>
        <taxon>Hexapoda</taxon>
        <taxon>Insecta</taxon>
        <taxon>Pterygota</taxon>
        <taxon>Neoptera</taxon>
        <taxon>Endopterygota</taxon>
        <taxon>Diptera</taxon>
        <taxon>Brachycera</taxon>
        <taxon>Muscomorpha</taxon>
        <taxon>Hippoboscoidea</taxon>
        <taxon>Glossinidae</taxon>
        <taxon>Glossina</taxon>
    </lineage>
</organism>
<dbReference type="InterPro" id="IPR006631">
    <property type="entry name" value="DM4_12"/>
</dbReference>
<evidence type="ECO:0000313" key="2">
    <source>
        <dbReference type="EnsemblMetazoa" id="GMOY011431-PA"/>
    </source>
</evidence>
<dbReference type="Proteomes" id="UP000092444">
    <property type="component" value="Unassembled WGS sequence"/>
</dbReference>
<dbReference type="Pfam" id="PF07841">
    <property type="entry name" value="DM4_12"/>
    <property type="match status" value="1"/>
</dbReference>
<name>A0A1B0GDQ6_GLOMM</name>
<dbReference type="PhylomeDB" id="A0A1B0GDQ6"/>
<keyword evidence="1" id="KW-0732">Signal</keyword>
<feature type="signal peptide" evidence="1">
    <location>
        <begin position="1"/>
        <end position="17"/>
    </location>
</feature>
<protein>
    <submittedName>
        <fullName evidence="2">Uncharacterized protein</fullName>
    </submittedName>
</protein>
<dbReference type="SMART" id="SM00718">
    <property type="entry name" value="DM4_12"/>
    <property type="match status" value="1"/>
</dbReference>
<feature type="chain" id="PRO_5008408169" evidence="1">
    <location>
        <begin position="18"/>
        <end position="251"/>
    </location>
</feature>